<keyword evidence="3" id="KW-0808">Transferase</keyword>
<dbReference type="CDD" id="cd07990">
    <property type="entry name" value="LPLAT_LCLAT1-like"/>
    <property type="match status" value="1"/>
</dbReference>
<dbReference type="Pfam" id="PF01553">
    <property type="entry name" value="Acyltransferase"/>
    <property type="match status" value="1"/>
</dbReference>
<keyword evidence="1" id="KW-1133">Transmembrane helix</keyword>
<organism evidence="3 4">
    <name type="scientific">Marinomonas pontica</name>
    <dbReference type="NCBI Taxonomy" id="264739"/>
    <lineage>
        <taxon>Bacteria</taxon>
        <taxon>Pseudomonadati</taxon>
        <taxon>Pseudomonadota</taxon>
        <taxon>Gammaproteobacteria</taxon>
        <taxon>Oceanospirillales</taxon>
        <taxon>Oceanospirillaceae</taxon>
        <taxon>Marinomonas</taxon>
    </lineage>
</organism>
<dbReference type="PANTHER" id="PTHR10983">
    <property type="entry name" value="1-ACYLGLYCEROL-3-PHOSPHATE ACYLTRANSFERASE-RELATED"/>
    <property type="match status" value="1"/>
</dbReference>
<dbReference type="Proteomes" id="UP001307608">
    <property type="component" value="Chromosome"/>
</dbReference>
<evidence type="ECO:0000313" key="4">
    <source>
        <dbReference type="Proteomes" id="UP001307608"/>
    </source>
</evidence>
<dbReference type="SMART" id="SM00563">
    <property type="entry name" value="PlsC"/>
    <property type="match status" value="1"/>
</dbReference>
<reference evidence="3 4" key="1">
    <citation type="submission" date="2023-01" db="EMBL/GenBank/DDBJ databases">
        <title>Complete genome sequence of Marinomonas pontica strain 200518_36.</title>
        <authorList>
            <person name="Ueki S."/>
            <person name="Gajardo G."/>
            <person name="Maruyama F."/>
        </authorList>
    </citation>
    <scope>NUCLEOTIDE SEQUENCE [LARGE SCALE GENOMIC DNA]</scope>
    <source>
        <strain evidence="3 4">200518_36</strain>
    </source>
</reference>
<dbReference type="PANTHER" id="PTHR10983:SF16">
    <property type="entry name" value="LYSOCARDIOLIPIN ACYLTRANSFERASE 1"/>
    <property type="match status" value="1"/>
</dbReference>
<dbReference type="EMBL" id="AP027271">
    <property type="protein sequence ID" value="BDX03733.1"/>
    <property type="molecule type" value="Genomic_DNA"/>
</dbReference>
<dbReference type="GO" id="GO:0016746">
    <property type="term" value="F:acyltransferase activity"/>
    <property type="evidence" value="ECO:0007669"/>
    <property type="project" value="UniProtKB-KW"/>
</dbReference>
<name>A0ABM8FI56_9GAMM</name>
<accession>A0ABM8FI56</accession>
<feature type="domain" description="Phospholipid/glycerol acyltransferase" evidence="2">
    <location>
        <begin position="108"/>
        <end position="250"/>
    </location>
</feature>
<dbReference type="InterPro" id="IPR002123">
    <property type="entry name" value="Plipid/glycerol_acylTrfase"/>
</dbReference>
<dbReference type="RefSeq" id="WP_338268487.1">
    <property type="nucleotide sequence ID" value="NZ_AP027271.1"/>
</dbReference>
<gene>
    <name evidence="3" type="ORF">MACH16_24810</name>
</gene>
<evidence type="ECO:0000256" key="1">
    <source>
        <dbReference type="SAM" id="Phobius"/>
    </source>
</evidence>
<keyword evidence="1" id="KW-0812">Transmembrane</keyword>
<feature type="transmembrane region" description="Helical" evidence="1">
    <location>
        <begin position="141"/>
        <end position="160"/>
    </location>
</feature>
<sequence>MTLSLAGVPRQMKQNTLRFAQKWPFLQPFIGVVSFLFMCVNVFFWALLVHCLAPLLLFKRVSVQSFFEQACRFCYDRWIACNEWWFRYVLGVKWGLDERMLVDFQQWHLLIANHRSWVDVFVIFAQLRGRRPLPRVFMKQGLMWLPFVGSAAYIMGFPFMKRYTKEQIQKNPALAGKDLATTKRSCVRLLNQPNSIMSFVEGTRFSQTKRQQQGSPYRCLLKPKAGGISFILQTMPQRIKSITDINVLYEQTKVSGWDVLCGRIQTVKVMVREVPLPANMQTVAYQPAGKDREHFFTWFNLYWHDKDTRMSHQLDALRNTSVSSLEDHFSTGKTSQE</sequence>
<dbReference type="SUPFAM" id="SSF69593">
    <property type="entry name" value="Glycerol-3-phosphate (1)-acyltransferase"/>
    <property type="match status" value="1"/>
</dbReference>
<protein>
    <submittedName>
        <fullName evidence="3">Acyltransferase</fullName>
    </submittedName>
</protein>
<proteinExistence type="predicted"/>
<evidence type="ECO:0000259" key="2">
    <source>
        <dbReference type="SMART" id="SM00563"/>
    </source>
</evidence>
<keyword evidence="4" id="KW-1185">Reference proteome</keyword>
<keyword evidence="3" id="KW-0012">Acyltransferase</keyword>
<feature type="transmembrane region" description="Helical" evidence="1">
    <location>
        <begin position="29"/>
        <end position="58"/>
    </location>
</feature>
<evidence type="ECO:0000313" key="3">
    <source>
        <dbReference type="EMBL" id="BDX03733.1"/>
    </source>
</evidence>
<dbReference type="NCBIfam" id="NF010621">
    <property type="entry name" value="PRK14014.1"/>
    <property type="match status" value="1"/>
</dbReference>
<keyword evidence="1" id="KW-0472">Membrane</keyword>